<accession>A0ABQ3QV60</accession>
<sequence length="308" mass="32750">MTLAQAPLLVTGATHSAQTFRMMIRDLSRGSEGVTEYGDLKVVPLPTPGAGVQIGDGSAVIRGRANAWQGSYTAYNIGTATVPVAPTGATPRTDMIVLRVVDPEFEGNRDPAKDAINVFEVVPNVAATATTPPAGMTGVALACIDIPARTATITAGMIRDLRNVANPRSVSKLFTASPTEDQPYKGTGYTWTQWPPVARWKVYVPSWAVRARIKMTLAGVQLMGGYGYGGSAGRLGTLQYQSVVVESNAGSERLNFISADTIDIPPAYRDTVQWLEHIVARSSDFPGWFEADVATTAIAEISFDEGAA</sequence>
<evidence type="ECO:0000313" key="2">
    <source>
        <dbReference type="Proteomes" id="UP001050808"/>
    </source>
</evidence>
<protein>
    <recommendedName>
        <fullName evidence="3">Minor tail protein</fullName>
    </recommendedName>
</protein>
<reference evidence="1" key="1">
    <citation type="submission" date="2024-05" db="EMBL/GenBank/DDBJ databases">
        <title>Whole genome shotgun sequence of Streptomyces violascens NBRC 12920.</title>
        <authorList>
            <person name="Komaki H."/>
            <person name="Tamura T."/>
        </authorList>
    </citation>
    <scope>NUCLEOTIDE SEQUENCE</scope>
    <source>
        <strain evidence="1">NBRC 12920</strain>
    </source>
</reference>
<proteinExistence type="predicted"/>
<dbReference type="EMBL" id="BNDY01000017">
    <property type="protein sequence ID" value="GHI41175.1"/>
    <property type="molecule type" value="Genomic_DNA"/>
</dbReference>
<organism evidence="1 2">
    <name type="scientific">Streptomyces violascens</name>
    <dbReference type="NCBI Taxonomy" id="67381"/>
    <lineage>
        <taxon>Bacteria</taxon>
        <taxon>Bacillati</taxon>
        <taxon>Actinomycetota</taxon>
        <taxon>Actinomycetes</taxon>
        <taxon>Kitasatosporales</taxon>
        <taxon>Streptomycetaceae</taxon>
        <taxon>Streptomyces</taxon>
    </lineage>
</organism>
<dbReference type="RefSeq" id="WP_189970294.1">
    <property type="nucleotide sequence ID" value="NZ_BMUA01000034.1"/>
</dbReference>
<gene>
    <name evidence="1" type="ORF">Sviol_55830</name>
</gene>
<name>A0ABQ3QV60_9ACTN</name>
<dbReference type="Proteomes" id="UP001050808">
    <property type="component" value="Unassembled WGS sequence"/>
</dbReference>
<comment type="caution">
    <text evidence="1">The sequence shown here is derived from an EMBL/GenBank/DDBJ whole genome shotgun (WGS) entry which is preliminary data.</text>
</comment>
<keyword evidence="2" id="KW-1185">Reference proteome</keyword>
<evidence type="ECO:0000313" key="1">
    <source>
        <dbReference type="EMBL" id="GHI41175.1"/>
    </source>
</evidence>
<evidence type="ECO:0008006" key="3">
    <source>
        <dbReference type="Google" id="ProtNLM"/>
    </source>
</evidence>